<dbReference type="SUPFAM" id="SSF50129">
    <property type="entry name" value="GroES-like"/>
    <property type="match status" value="1"/>
</dbReference>
<dbReference type="PRINTS" id="PR00297">
    <property type="entry name" value="CHAPERONIN10"/>
</dbReference>
<dbReference type="InterPro" id="IPR020818">
    <property type="entry name" value="Chaperonin_GroES"/>
</dbReference>
<dbReference type="InterPro" id="IPR018369">
    <property type="entry name" value="Chaprnonin_Cpn10_CS"/>
</dbReference>
<dbReference type="GO" id="GO:0051082">
    <property type="term" value="F:unfolded protein binding"/>
    <property type="evidence" value="ECO:0007669"/>
    <property type="project" value="EnsemblFungi"/>
</dbReference>
<proteinExistence type="inferred from homology"/>
<comment type="function">
    <text evidence="3">Eukaryotic CPN10 homolog which is essential for mitochondrial protein biogenesis, together with CPN60. Binds to CPN60 in the presence of Mg-ATP and suppresses the ATPase activity of the latter.</text>
</comment>
<dbReference type="GO" id="GO:0005759">
    <property type="term" value="C:mitochondrial matrix"/>
    <property type="evidence" value="ECO:0007669"/>
    <property type="project" value="EnsemblFungi"/>
</dbReference>
<dbReference type="STRING" id="763406.A0A1E3NGY3"/>
<protein>
    <recommendedName>
        <fullName evidence="7">10 kDa heat shock protein, mitochondrial</fullName>
    </recommendedName>
</protein>
<dbReference type="FunFam" id="2.30.33.40:FF:000002">
    <property type="entry name" value="10 kDa chaperonin, mitochondrial"/>
    <property type="match status" value="1"/>
</dbReference>
<keyword evidence="6" id="KW-1185">Reference proteome</keyword>
<sequence>MSSLIKSAKSILPTLDRVLVQRIKVPQKTSSGIYIPEKNAPKNNLATVIAVGPGFTSQNGELIKPSVQAGDKVLLPPHGGSPINIEKEEYLLMRDSEILAKVQE</sequence>
<dbReference type="GO" id="GO:0005524">
    <property type="term" value="F:ATP binding"/>
    <property type="evidence" value="ECO:0007669"/>
    <property type="project" value="InterPro"/>
</dbReference>
<evidence type="ECO:0000256" key="3">
    <source>
        <dbReference type="ARBA" id="ARBA00056825"/>
    </source>
</evidence>
<dbReference type="Pfam" id="PF00166">
    <property type="entry name" value="Cpn10"/>
    <property type="match status" value="1"/>
</dbReference>
<dbReference type="PANTHER" id="PTHR10772">
    <property type="entry name" value="10 KDA HEAT SHOCK PROTEIN"/>
    <property type="match status" value="1"/>
</dbReference>
<comment type="similarity">
    <text evidence="1 4">Belongs to the GroES chaperonin family.</text>
</comment>
<dbReference type="GO" id="GO:0042026">
    <property type="term" value="P:protein refolding"/>
    <property type="evidence" value="ECO:0007669"/>
    <property type="project" value="EnsemblFungi"/>
</dbReference>
<dbReference type="SMART" id="SM00883">
    <property type="entry name" value="Cpn10"/>
    <property type="match status" value="1"/>
</dbReference>
<dbReference type="RefSeq" id="XP_019016510.1">
    <property type="nucleotide sequence ID" value="XM_019164692.1"/>
</dbReference>
<evidence type="ECO:0008006" key="7">
    <source>
        <dbReference type="Google" id="ProtNLM"/>
    </source>
</evidence>
<organism evidence="5 6">
    <name type="scientific">Pichia membranifaciens NRRL Y-2026</name>
    <dbReference type="NCBI Taxonomy" id="763406"/>
    <lineage>
        <taxon>Eukaryota</taxon>
        <taxon>Fungi</taxon>
        <taxon>Dikarya</taxon>
        <taxon>Ascomycota</taxon>
        <taxon>Saccharomycotina</taxon>
        <taxon>Pichiomycetes</taxon>
        <taxon>Pichiales</taxon>
        <taxon>Pichiaceae</taxon>
        <taxon>Pichia</taxon>
    </lineage>
</organism>
<reference evidence="5 6" key="1">
    <citation type="journal article" date="2016" name="Proc. Natl. Acad. Sci. U.S.A.">
        <title>Comparative genomics of biotechnologically important yeasts.</title>
        <authorList>
            <person name="Riley R."/>
            <person name="Haridas S."/>
            <person name="Wolfe K.H."/>
            <person name="Lopes M.R."/>
            <person name="Hittinger C.T."/>
            <person name="Goeker M."/>
            <person name="Salamov A.A."/>
            <person name="Wisecaver J.H."/>
            <person name="Long T.M."/>
            <person name="Calvey C.H."/>
            <person name="Aerts A.L."/>
            <person name="Barry K.W."/>
            <person name="Choi C."/>
            <person name="Clum A."/>
            <person name="Coughlan A.Y."/>
            <person name="Deshpande S."/>
            <person name="Douglass A.P."/>
            <person name="Hanson S.J."/>
            <person name="Klenk H.-P."/>
            <person name="LaButti K.M."/>
            <person name="Lapidus A."/>
            <person name="Lindquist E.A."/>
            <person name="Lipzen A.M."/>
            <person name="Meier-Kolthoff J.P."/>
            <person name="Ohm R.A."/>
            <person name="Otillar R.P."/>
            <person name="Pangilinan J.L."/>
            <person name="Peng Y."/>
            <person name="Rokas A."/>
            <person name="Rosa C.A."/>
            <person name="Scheuner C."/>
            <person name="Sibirny A.A."/>
            <person name="Slot J.C."/>
            <person name="Stielow J.B."/>
            <person name="Sun H."/>
            <person name="Kurtzman C.P."/>
            <person name="Blackwell M."/>
            <person name="Grigoriev I.V."/>
            <person name="Jeffries T.W."/>
        </authorList>
    </citation>
    <scope>NUCLEOTIDE SEQUENCE [LARGE SCALE GENOMIC DNA]</scope>
    <source>
        <strain evidence="5 6">NRRL Y-2026</strain>
    </source>
</reference>
<gene>
    <name evidence="5" type="ORF">PICMEDRAFT_74157</name>
</gene>
<dbReference type="InterPro" id="IPR011032">
    <property type="entry name" value="GroES-like_sf"/>
</dbReference>
<dbReference type="PROSITE" id="PS00681">
    <property type="entry name" value="CHAPERONINS_CPN10"/>
    <property type="match status" value="1"/>
</dbReference>
<accession>A0A1E3NGY3</accession>
<dbReference type="HAMAP" id="MF_00580">
    <property type="entry name" value="CH10"/>
    <property type="match status" value="1"/>
</dbReference>
<dbReference type="EMBL" id="KV454005">
    <property type="protein sequence ID" value="ODQ45397.1"/>
    <property type="molecule type" value="Genomic_DNA"/>
</dbReference>
<evidence type="ECO:0000256" key="1">
    <source>
        <dbReference type="ARBA" id="ARBA00006975"/>
    </source>
</evidence>
<dbReference type="Gene3D" id="2.30.33.40">
    <property type="entry name" value="GroES chaperonin"/>
    <property type="match status" value="1"/>
</dbReference>
<dbReference type="GO" id="GO:0051087">
    <property type="term" value="F:protein-folding chaperone binding"/>
    <property type="evidence" value="ECO:0007669"/>
    <property type="project" value="EnsemblFungi"/>
</dbReference>
<dbReference type="AlphaFoldDB" id="A0A1E3NGY3"/>
<evidence type="ECO:0000256" key="2">
    <source>
        <dbReference type="ARBA" id="ARBA00023186"/>
    </source>
</evidence>
<name>A0A1E3NGY3_9ASCO</name>
<dbReference type="GO" id="GO:0045041">
    <property type="term" value="P:protein import into mitochondrial intermembrane space"/>
    <property type="evidence" value="ECO:0007669"/>
    <property type="project" value="EnsemblFungi"/>
</dbReference>
<dbReference type="PANTHER" id="PTHR10772:SF0">
    <property type="entry name" value="10 KDA HEAT SHOCK PROTEIN, MITOCHONDRIAL"/>
    <property type="match status" value="1"/>
</dbReference>
<evidence type="ECO:0000256" key="4">
    <source>
        <dbReference type="RuleBase" id="RU003479"/>
    </source>
</evidence>
<dbReference type="CDD" id="cd00320">
    <property type="entry name" value="cpn10"/>
    <property type="match status" value="1"/>
</dbReference>
<dbReference type="OrthoDB" id="184876at2759"/>
<dbReference type="GO" id="GO:0046872">
    <property type="term" value="F:metal ion binding"/>
    <property type="evidence" value="ECO:0007669"/>
    <property type="project" value="TreeGrafter"/>
</dbReference>
<evidence type="ECO:0000313" key="5">
    <source>
        <dbReference type="EMBL" id="ODQ45397.1"/>
    </source>
</evidence>
<dbReference type="GeneID" id="30181379"/>
<dbReference type="InterPro" id="IPR037124">
    <property type="entry name" value="Chaperonin_GroES_sf"/>
</dbReference>
<dbReference type="GO" id="GO:0051131">
    <property type="term" value="P:chaperone-mediated protein complex assembly"/>
    <property type="evidence" value="ECO:0007669"/>
    <property type="project" value="EnsemblFungi"/>
</dbReference>
<keyword evidence="2 4" id="KW-0143">Chaperone</keyword>
<dbReference type="Proteomes" id="UP000094455">
    <property type="component" value="Unassembled WGS sequence"/>
</dbReference>
<evidence type="ECO:0000313" key="6">
    <source>
        <dbReference type="Proteomes" id="UP000094455"/>
    </source>
</evidence>
<dbReference type="GO" id="GO:0044183">
    <property type="term" value="F:protein folding chaperone"/>
    <property type="evidence" value="ECO:0007669"/>
    <property type="project" value="InterPro"/>
</dbReference>